<dbReference type="Pfam" id="PF01242">
    <property type="entry name" value="PTPS"/>
    <property type="match status" value="1"/>
</dbReference>
<dbReference type="InterPro" id="IPR038418">
    <property type="entry name" value="6-PTP_synth/QueD_sf"/>
</dbReference>
<dbReference type="InterPro" id="IPR007115">
    <property type="entry name" value="6-PTP_synth/QueD"/>
</dbReference>
<dbReference type="AlphaFoldDB" id="A0A382YZR2"/>
<organism evidence="1">
    <name type="scientific">marine metagenome</name>
    <dbReference type="NCBI Taxonomy" id="408172"/>
    <lineage>
        <taxon>unclassified sequences</taxon>
        <taxon>metagenomes</taxon>
        <taxon>ecological metagenomes</taxon>
    </lineage>
</organism>
<sequence>MLTCSKTYRDVPLSHRQPRHPGRCSRIHGHSWTITLTFAADEPDEHGFVVDFGELHYLADWIDENLDHATVASSDDPRLDELQALAESGLLKLHLVDNASC</sequence>
<proteinExistence type="predicted"/>
<evidence type="ECO:0000313" key="1">
    <source>
        <dbReference type="EMBL" id="SVD88767.1"/>
    </source>
</evidence>
<dbReference type="EMBL" id="UINC01179865">
    <property type="protein sequence ID" value="SVD88767.1"/>
    <property type="molecule type" value="Genomic_DNA"/>
</dbReference>
<feature type="non-terminal residue" evidence="1">
    <location>
        <position position="101"/>
    </location>
</feature>
<dbReference type="Gene3D" id="3.30.479.10">
    <property type="entry name" value="6-pyruvoyl tetrahydropterin synthase/QueD"/>
    <property type="match status" value="1"/>
</dbReference>
<accession>A0A382YZR2</accession>
<protein>
    <submittedName>
        <fullName evidence="1">Uncharacterized protein</fullName>
    </submittedName>
</protein>
<gene>
    <name evidence="1" type="ORF">METZ01_LOCUS441621</name>
</gene>
<name>A0A382YZR2_9ZZZZ</name>
<reference evidence="1" key="1">
    <citation type="submission" date="2018-05" db="EMBL/GenBank/DDBJ databases">
        <authorList>
            <person name="Lanie J.A."/>
            <person name="Ng W.-L."/>
            <person name="Kazmierczak K.M."/>
            <person name="Andrzejewski T.M."/>
            <person name="Davidsen T.M."/>
            <person name="Wayne K.J."/>
            <person name="Tettelin H."/>
            <person name="Glass J.I."/>
            <person name="Rusch D."/>
            <person name="Podicherti R."/>
            <person name="Tsui H.-C.T."/>
            <person name="Winkler M.E."/>
        </authorList>
    </citation>
    <scope>NUCLEOTIDE SEQUENCE</scope>
</reference>
<dbReference type="SUPFAM" id="SSF55620">
    <property type="entry name" value="Tetrahydrobiopterin biosynthesis enzymes-like"/>
    <property type="match status" value="1"/>
</dbReference>